<keyword evidence="2" id="KW-1185">Reference proteome</keyword>
<organism evidence="1 2">
    <name type="scientific">Candidatus Nitrospira allomarina</name>
    <dbReference type="NCBI Taxonomy" id="3020900"/>
    <lineage>
        <taxon>Bacteria</taxon>
        <taxon>Pseudomonadati</taxon>
        <taxon>Nitrospirota</taxon>
        <taxon>Nitrospiria</taxon>
        <taxon>Nitrospirales</taxon>
        <taxon>Nitrospiraceae</taxon>
        <taxon>Nitrospira</taxon>
    </lineage>
</organism>
<dbReference type="Proteomes" id="UP001302719">
    <property type="component" value="Chromosome"/>
</dbReference>
<protein>
    <submittedName>
        <fullName evidence="1">Uncharacterized protein</fullName>
    </submittedName>
</protein>
<accession>A0AA96JT67</accession>
<dbReference type="AlphaFoldDB" id="A0AA96JT67"/>
<gene>
    <name evidence="1" type="ORF">PP769_05715</name>
</gene>
<sequence>MLILTLIVERVCRIACIIQRGIEVRDGKSQPSDLLKLKKGDAHRLAFLLKIEFFARGSIHLNLGKWMHDLVRLSPLPFQPDSRYFNQ</sequence>
<evidence type="ECO:0000313" key="1">
    <source>
        <dbReference type="EMBL" id="WNM59262.1"/>
    </source>
</evidence>
<dbReference type="RefSeq" id="WP_312645972.1">
    <property type="nucleotide sequence ID" value="NZ_CP116967.1"/>
</dbReference>
<evidence type="ECO:0000313" key="2">
    <source>
        <dbReference type="Proteomes" id="UP001302719"/>
    </source>
</evidence>
<proteinExistence type="predicted"/>
<dbReference type="KEGG" id="nall:PP769_05715"/>
<name>A0AA96JT67_9BACT</name>
<dbReference type="EMBL" id="CP116967">
    <property type="protein sequence ID" value="WNM59262.1"/>
    <property type="molecule type" value="Genomic_DNA"/>
</dbReference>
<reference evidence="1 2" key="1">
    <citation type="submission" date="2023-01" db="EMBL/GenBank/DDBJ databases">
        <title>Cultivation and genomic characterization of new, ubiquitous marine nitrite-oxidizing bacteria from the Nitrospirales.</title>
        <authorList>
            <person name="Mueller A.J."/>
            <person name="Daebeler A."/>
            <person name="Herbold C.W."/>
            <person name="Kirkegaard R.H."/>
            <person name="Daims H."/>
        </authorList>
    </citation>
    <scope>NUCLEOTIDE SEQUENCE [LARGE SCALE GENOMIC DNA]</scope>
    <source>
        <strain evidence="1 2">VA</strain>
    </source>
</reference>